<reference evidence="1 2" key="1">
    <citation type="submission" date="2015-11" db="EMBL/GenBank/DDBJ databases">
        <title>Bacillus caseinolyticus sp nov.</title>
        <authorList>
            <person name="Dastager S.G."/>
            <person name="Mawlankar R."/>
        </authorList>
    </citation>
    <scope>NUCLEOTIDE SEQUENCE [LARGE SCALE GENOMIC DNA]</scope>
    <source>
        <strain evidence="1 2">SGD-V-76</strain>
    </source>
</reference>
<dbReference type="Proteomes" id="UP000053681">
    <property type="component" value="Unassembled WGS sequence"/>
</dbReference>
<gene>
    <name evidence="1" type="ORF">AS180_06355</name>
</gene>
<protein>
    <submittedName>
        <fullName evidence="1">Uncharacterized protein</fullName>
    </submittedName>
</protein>
<accession>A0A0V8JNW6</accession>
<comment type="caution">
    <text evidence="1">The sequence shown here is derived from an EMBL/GenBank/DDBJ whole genome shotgun (WGS) entry which is preliminary data.</text>
</comment>
<keyword evidence="2" id="KW-1185">Reference proteome</keyword>
<sequence>MHICELCNGLSTLSEYCKVCGYELSDMGKVSDYFDDYSAYMEIDELKLENGISNDYVQHMCTHFFYCQRCQHEEIKFIKE</sequence>
<dbReference type="AlphaFoldDB" id="A0A0V8JNW6"/>
<name>A0A0V8JNW6_9BACI</name>
<organism evidence="1 2">
    <name type="scientific">Priestia veravalensis</name>
    <dbReference type="NCBI Taxonomy" id="1414648"/>
    <lineage>
        <taxon>Bacteria</taxon>
        <taxon>Bacillati</taxon>
        <taxon>Bacillota</taxon>
        <taxon>Bacilli</taxon>
        <taxon>Bacillales</taxon>
        <taxon>Bacillaceae</taxon>
        <taxon>Priestia</taxon>
    </lineage>
</organism>
<dbReference type="EMBL" id="LNQP01000016">
    <property type="protein sequence ID" value="KSU88756.1"/>
    <property type="molecule type" value="Genomic_DNA"/>
</dbReference>
<evidence type="ECO:0000313" key="1">
    <source>
        <dbReference type="EMBL" id="KSU88756.1"/>
    </source>
</evidence>
<evidence type="ECO:0000313" key="2">
    <source>
        <dbReference type="Proteomes" id="UP000053681"/>
    </source>
</evidence>
<proteinExistence type="predicted"/>
<dbReference type="RefSeq" id="WP_025907810.1">
    <property type="nucleotide sequence ID" value="NZ_KQ758635.1"/>
</dbReference>